<dbReference type="RefSeq" id="XP_024384717.1">
    <property type="nucleotide sequence ID" value="XM_024528949.2"/>
</dbReference>
<dbReference type="InterPro" id="IPR001841">
    <property type="entry name" value="Znf_RING"/>
</dbReference>
<comment type="catalytic activity">
    <reaction evidence="1">
        <text>S-ubiquitinyl-[E2 ubiquitin-conjugating enzyme]-L-cysteine + [acceptor protein]-L-lysine = [E2 ubiquitin-conjugating enzyme]-L-cysteine + N(6)-ubiquitinyl-[acceptor protein]-L-lysine.</text>
        <dbReference type="EC" id="2.3.2.27"/>
    </reaction>
</comment>
<evidence type="ECO:0000313" key="15">
    <source>
        <dbReference type="EnsemblPlants" id="Pp3c9_24340V3.4"/>
    </source>
</evidence>
<evidence type="ECO:0000256" key="6">
    <source>
        <dbReference type="ARBA" id="ARBA00022723"/>
    </source>
</evidence>
<dbReference type="EMBL" id="ABEU02000009">
    <property type="status" value="NOT_ANNOTATED_CDS"/>
    <property type="molecule type" value="Genomic_DNA"/>
</dbReference>
<feature type="region of interest" description="Disordered" evidence="13">
    <location>
        <begin position="423"/>
        <end position="442"/>
    </location>
</feature>
<dbReference type="PANTHER" id="PTHR22996">
    <property type="entry name" value="MAHOGUNIN"/>
    <property type="match status" value="1"/>
</dbReference>
<evidence type="ECO:0000256" key="9">
    <source>
        <dbReference type="ARBA" id="ARBA00022833"/>
    </source>
</evidence>
<dbReference type="Gramene" id="Pp3c9_24340V3.4">
    <property type="protein sequence ID" value="Pp3c9_24340V3.4"/>
    <property type="gene ID" value="Pp3c9_24340"/>
</dbReference>
<dbReference type="Pfam" id="PF26192">
    <property type="entry name" value="RNF157-like_N"/>
    <property type="match status" value="1"/>
</dbReference>
<dbReference type="InterPro" id="IPR058981">
    <property type="entry name" value="MGRN1/RNF157-like_N"/>
</dbReference>
<name>A0A7I4EK84_PHYPA</name>
<dbReference type="GO" id="GO:0061630">
    <property type="term" value="F:ubiquitin protein ligase activity"/>
    <property type="evidence" value="ECO:0000318"/>
    <property type="project" value="GO_Central"/>
</dbReference>
<feature type="region of interest" description="Disordered" evidence="13">
    <location>
        <begin position="394"/>
        <end position="418"/>
    </location>
</feature>
<dbReference type="CDD" id="cd16789">
    <property type="entry name" value="mRING-HC-C3HC5_MGRN1-like"/>
    <property type="match status" value="1"/>
</dbReference>
<keyword evidence="5" id="KW-0519">Myristate</keyword>
<evidence type="ECO:0000256" key="7">
    <source>
        <dbReference type="ARBA" id="ARBA00022771"/>
    </source>
</evidence>
<accession>A0A7I4EK84</accession>
<evidence type="ECO:0000256" key="12">
    <source>
        <dbReference type="PROSITE-ProRule" id="PRU00175"/>
    </source>
</evidence>
<dbReference type="OMA" id="FCCKEEF"/>
<dbReference type="InterPro" id="IPR045194">
    <property type="entry name" value="MGRN1/RNF157-like"/>
</dbReference>
<evidence type="ECO:0000256" key="5">
    <source>
        <dbReference type="ARBA" id="ARBA00022707"/>
    </source>
</evidence>
<evidence type="ECO:0000256" key="1">
    <source>
        <dbReference type="ARBA" id="ARBA00000900"/>
    </source>
</evidence>
<dbReference type="FunCoup" id="A0A7I4EK84">
    <property type="interactions" value="1756"/>
</dbReference>
<dbReference type="InterPro" id="IPR013083">
    <property type="entry name" value="Znf_RING/FYVE/PHD"/>
</dbReference>
<dbReference type="Proteomes" id="UP000006727">
    <property type="component" value="Chromosome 9"/>
</dbReference>
<reference evidence="15" key="3">
    <citation type="submission" date="2020-12" db="UniProtKB">
        <authorList>
            <consortium name="EnsemblPlants"/>
        </authorList>
    </citation>
    <scope>IDENTIFICATION</scope>
</reference>
<dbReference type="GeneID" id="112286741"/>
<keyword evidence="4" id="KW-0808">Transferase</keyword>
<evidence type="ECO:0000259" key="14">
    <source>
        <dbReference type="PROSITE" id="PS50089"/>
    </source>
</evidence>
<evidence type="ECO:0000313" key="16">
    <source>
        <dbReference type="Proteomes" id="UP000006727"/>
    </source>
</evidence>
<dbReference type="FunFam" id="3.30.40.10:FF:000115">
    <property type="entry name" value="probable E3 ubiquitin-protein ligase LOG2"/>
    <property type="match status" value="1"/>
</dbReference>
<evidence type="ECO:0000256" key="4">
    <source>
        <dbReference type="ARBA" id="ARBA00022679"/>
    </source>
</evidence>
<protein>
    <recommendedName>
        <fullName evidence="3">RING-type E3 ubiquitin transferase</fullName>
        <ecNumber evidence="3">2.3.2.27</ecNumber>
    </recommendedName>
</protein>
<evidence type="ECO:0000256" key="2">
    <source>
        <dbReference type="ARBA" id="ARBA00004906"/>
    </source>
</evidence>
<dbReference type="GO" id="GO:0008270">
    <property type="term" value="F:zinc ion binding"/>
    <property type="evidence" value="ECO:0007669"/>
    <property type="project" value="UniProtKB-KW"/>
</dbReference>
<dbReference type="Pfam" id="PF13920">
    <property type="entry name" value="zf-C3HC4_3"/>
    <property type="match status" value="1"/>
</dbReference>
<dbReference type="SMART" id="SM00184">
    <property type="entry name" value="RING"/>
    <property type="match status" value="1"/>
</dbReference>
<reference evidence="15 16" key="2">
    <citation type="journal article" date="2018" name="Plant J.">
        <title>The Physcomitrella patens chromosome-scale assembly reveals moss genome structure and evolution.</title>
        <authorList>
            <person name="Lang D."/>
            <person name="Ullrich K.K."/>
            <person name="Murat F."/>
            <person name="Fuchs J."/>
            <person name="Jenkins J."/>
            <person name="Haas F.B."/>
            <person name="Piednoel M."/>
            <person name="Gundlach H."/>
            <person name="Van Bel M."/>
            <person name="Meyberg R."/>
            <person name="Vives C."/>
            <person name="Morata J."/>
            <person name="Symeonidi A."/>
            <person name="Hiss M."/>
            <person name="Muchero W."/>
            <person name="Kamisugi Y."/>
            <person name="Saleh O."/>
            <person name="Blanc G."/>
            <person name="Decker E.L."/>
            <person name="van Gessel N."/>
            <person name="Grimwood J."/>
            <person name="Hayes R.D."/>
            <person name="Graham S.W."/>
            <person name="Gunter L.E."/>
            <person name="McDaniel S.F."/>
            <person name="Hoernstein S.N.W."/>
            <person name="Larsson A."/>
            <person name="Li F.W."/>
            <person name="Perroud P.F."/>
            <person name="Phillips J."/>
            <person name="Ranjan P."/>
            <person name="Rokshar D.S."/>
            <person name="Rothfels C.J."/>
            <person name="Schneider L."/>
            <person name="Shu S."/>
            <person name="Stevenson D.W."/>
            <person name="Thummler F."/>
            <person name="Tillich M."/>
            <person name="Villarreal Aguilar J.C."/>
            <person name="Widiez T."/>
            <person name="Wong G.K."/>
            <person name="Wymore A."/>
            <person name="Zhang Y."/>
            <person name="Zimmer A.D."/>
            <person name="Quatrano R.S."/>
            <person name="Mayer K.F.X."/>
            <person name="Goodstein D."/>
            <person name="Casacuberta J.M."/>
            <person name="Vandepoele K."/>
            <person name="Reski R."/>
            <person name="Cuming A.C."/>
            <person name="Tuskan G.A."/>
            <person name="Maumus F."/>
            <person name="Salse J."/>
            <person name="Schmutz J."/>
            <person name="Rensing S.A."/>
        </authorList>
    </citation>
    <scope>NUCLEOTIDE SEQUENCE [LARGE SCALE GENOMIC DNA]</scope>
    <source>
        <strain evidence="15 16">cv. Gransden 2004</strain>
    </source>
</reference>
<keyword evidence="10" id="KW-0449">Lipoprotein</keyword>
<reference evidence="15 16" key="1">
    <citation type="journal article" date="2008" name="Science">
        <title>The Physcomitrella genome reveals evolutionary insights into the conquest of land by plants.</title>
        <authorList>
            <person name="Rensing S."/>
            <person name="Lang D."/>
            <person name="Zimmer A."/>
            <person name="Terry A."/>
            <person name="Salamov A."/>
            <person name="Shapiro H."/>
            <person name="Nishiyama T."/>
            <person name="Perroud P.-F."/>
            <person name="Lindquist E."/>
            <person name="Kamisugi Y."/>
            <person name="Tanahashi T."/>
            <person name="Sakakibara K."/>
            <person name="Fujita T."/>
            <person name="Oishi K."/>
            <person name="Shin-I T."/>
            <person name="Kuroki Y."/>
            <person name="Toyoda A."/>
            <person name="Suzuki Y."/>
            <person name="Hashimoto A."/>
            <person name="Yamaguchi K."/>
            <person name="Sugano A."/>
            <person name="Kohara Y."/>
            <person name="Fujiyama A."/>
            <person name="Anterola A."/>
            <person name="Aoki S."/>
            <person name="Ashton N."/>
            <person name="Barbazuk W.B."/>
            <person name="Barker E."/>
            <person name="Bennetzen J."/>
            <person name="Bezanilla M."/>
            <person name="Blankenship R."/>
            <person name="Cho S.H."/>
            <person name="Dutcher S."/>
            <person name="Estelle M."/>
            <person name="Fawcett J.A."/>
            <person name="Gundlach H."/>
            <person name="Hanada K."/>
            <person name="Heyl A."/>
            <person name="Hicks K.A."/>
            <person name="Hugh J."/>
            <person name="Lohr M."/>
            <person name="Mayer K."/>
            <person name="Melkozernov A."/>
            <person name="Murata T."/>
            <person name="Nelson D."/>
            <person name="Pils B."/>
            <person name="Prigge M."/>
            <person name="Reiss B."/>
            <person name="Renner T."/>
            <person name="Rombauts S."/>
            <person name="Rushton P."/>
            <person name="Sanderfoot A."/>
            <person name="Schween G."/>
            <person name="Shiu S.-H."/>
            <person name="Stueber K."/>
            <person name="Theodoulou F.L."/>
            <person name="Tu H."/>
            <person name="Van de Peer Y."/>
            <person name="Verrier P.J."/>
            <person name="Waters E."/>
            <person name="Wood A."/>
            <person name="Yang L."/>
            <person name="Cove D."/>
            <person name="Cuming A."/>
            <person name="Hasebe M."/>
            <person name="Lucas S."/>
            <person name="Mishler D.B."/>
            <person name="Reski R."/>
            <person name="Grigoriev I."/>
            <person name="Quatrano R.S."/>
            <person name="Boore J.L."/>
        </authorList>
    </citation>
    <scope>NUCLEOTIDE SEQUENCE [LARGE SCALE GENOMIC DNA]</scope>
    <source>
        <strain evidence="15 16">cv. Gransden 2004</strain>
    </source>
</reference>
<evidence type="ECO:0000256" key="13">
    <source>
        <dbReference type="SAM" id="MobiDB-lite"/>
    </source>
</evidence>
<dbReference type="EnsemblPlants" id="Pp3c9_24340V3.4">
    <property type="protein sequence ID" value="Pp3c9_24340V3.4"/>
    <property type="gene ID" value="Pp3c9_24340"/>
</dbReference>
<dbReference type="SUPFAM" id="SSF57850">
    <property type="entry name" value="RING/U-box"/>
    <property type="match status" value="1"/>
</dbReference>
<keyword evidence="9" id="KW-0862">Zinc</keyword>
<gene>
    <name evidence="15" type="primary">LOC112286741</name>
</gene>
<keyword evidence="8" id="KW-0833">Ubl conjugation pathway</keyword>
<dbReference type="InParanoid" id="A0A7I4EK84"/>
<comment type="pathway">
    <text evidence="2">Protein modification; protein ubiquitination.</text>
</comment>
<dbReference type="Gene3D" id="3.30.40.10">
    <property type="entry name" value="Zinc/RING finger domain, C3HC4 (zinc finger)"/>
    <property type="match status" value="1"/>
</dbReference>
<organism evidence="15 16">
    <name type="scientific">Physcomitrium patens</name>
    <name type="common">Spreading-leaved earth moss</name>
    <name type="synonym">Physcomitrella patens</name>
    <dbReference type="NCBI Taxonomy" id="3218"/>
    <lineage>
        <taxon>Eukaryota</taxon>
        <taxon>Viridiplantae</taxon>
        <taxon>Streptophyta</taxon>
        <taxon>Embryophyta</taxon>
        <taxon>Bryophyta</taxon>
        <taxon>Bryophytina</taxon>
        <taxon>Bryopsida</taxon>
        <taxon>Funariidae</taxon>
        <taxon>Funariales</taxon>
        <taxon>Funariaceae</taxon>
        <taxon>Physcomitrium</taxon>
    </lineage>
</organism>
<proteinExistence type="inferred from homology"/>
<dbReference type="InterPro" id="IPR045195">
    <property type="entry name" value="LOG2-like_mRING_C3HC5"/>
</dbReference>
<dbReference type="PANTHER" id="PTHR22996:SF0">
    <property type="entry name" value="RE60872P-RELATED"/>
    <property type="match status" value="1"/>
</dbReference>
<sequence>MWMCTRNAATGGRIERGSCGKRRRELSAMGNLASGSRRNNRISAQSSMYAPPPPPRMIPAPSGYPAGHVPPPPPAGPGYYVPHVSHYRYPPPPHSNGAMPGPQYYTPNFIPTNGQYMMNPHSPQMYRPQQSGMPPPRPPEHQKANTIRNDVNLKKATLRLEQDEENPGSYLVAFSFDATVDGSICIFFLAKEGDNCCLTPVKPDAFMPVRSEFEKGLGQKFRQSPGTGCKLSKFDEKDLMKGGEDNVFPLVIRMETLPKSPPADEPPRDSLPLGAPLPKWVHSQITQAIIEKKEDDAYQVRVVKQIIWIAGERYELQEIYGIENSGGGGNFDGTDSGKECVVCMSEPRDTTVLPCRHMCMCSECAKVLRFQTNRCPICRTPVERLLEIKVPKTGAEHGGAMESSSSQSTATSARELVDEARKVELSNPNSTLVQVSEETSNS</sequence>
<keyword evidence="16" id="KW-1185">Reference proteome</keyword>
<evidence type="ECO:0000256" key="3">
    <source>
        <dbReference type="ARBA" id="ARBA00012483"/>
    </source>
</evidence>
<feature type="compositionally biased region" description="Low complexity" evidence="13">
    <location>
        <begin position="403"/>
        <end position="413"/>
    </location>
</feature>
<evidence type="ECO:0000256" key="11">
    <source>
        <dbReference type="ARBA" id="ARBA00025721"/>
    </source>
</evidence>
<dbReference type="AlphaFoldDB" id="A0A7I4EK84"/>
<evidence type="ECO:0000256" key="8">
    <source>
        <dbReference type="ARBA" id="ARBA00022786"/>
    </source>
</evidence>
<dbReference type="PROSITE" id="PS50089">
    <property type="entry name" value="ZF_RING_2"/>
    <property type="match status" value="1"/>
</dbReference>
<keyword evidence="7 12" id="KW-0863">Zinc-finger</keyword>
<feature type="domain" description="RING-type" evidence="14">
    <location>
        <begin position="340"/>
        <end position="379"/>
    </location>
</feature>
<comment type="similarity">
    <text evidence="11">Belongs to the RING-type zinc finger family. LOG2 subfamily.</text>
</comment>
<evidence type="ECO:0000256" key="10">
    <source>
        <dbReference type="ARBA" id="ARBA00023288"/>
    </source>
</evidence>
<dbReference type="GO" id="GO:0016567">
    <property type="term" value="P:protein ubiquitination"/>
    <property type="evidence" value="ECO:0000318"/>
    <property type="project" value="GO_Central"/>
</dbReference>
<keyword evidence="6" id="KW-0479">Metal-binding</keyword>
<dbReference type="EC" id="2.3.2.27" evidence="3"/>
<feature type="compositionally biased region" description="Polar residues" evidence="13">
    <location>
        <begin position="426"/>
        <end position="442"/>
    </location>
</feature>